<evidence type="ECO:0000313" key="7">
    <source>
        <dbReference type="EMBL" id="CAD8899970.1"/>
    </source>
</evidence>
<dbReference type="Gene3D" id="3.40.640.10">
    <property type="entry name" value="Type I PLP-dependent aspartate aminotransferase-like (Major domain)"/>
    <property type="match status" value="1"/>
</dbReference>
<reference evidence="7" key="1">
    <citation type="submission" date="2021-01" db="EMBL/GenBank/DDBJ databases">
        <authorList>
            <person name="Corre E."/>
            <person name="Pelletier E."/>
            <person name="Niang G."/>
            <person name="Scheremetjew M."/>
            <person name="Finn R."/>
            <person name="Kale V."/>
            <person name="Holt S."/>
            <person name="Cochrane G."/>
            <person name="Meng A."/>
            <person name="Brown T."/>
            <person name="Cohen L."/>
        </authorList>
    </citation>
    <scope>NUCLEOTIDE SEQUENCE</scope>
    <source>
        <strain evidence="7">308</strain>
    </source>
</reference>
<evidence type="ECO:0000256" key="5">
    <source>
        <dbReference type="PIRSR" id="PIRSR017617-1"/>
    </source>
</evidence>
<dbReference type="InterPro" id="IPR015424">
    <property type="entry name" value="PyrdxlP-dep_Trfase"/>
</dbReference>
<keyword evidence="4" id="KW-0456">Lyase</keyword>
<name>A0A7S1BWD0_9STRA</name>
<dbReference type="InterPro" id="IPR015422">
    <property type="entry name" value="PyrdxlP-dep_Trfase_small"/>
</dbReference>
<dbReference type="Pfam" id="PF01212">
    <property type="entry name" value="Beta_elim_lyase"/>
    <property type="match status" value="1"/>
</dbReference>
<dbReference type="PANTHER" id="PTHR48097:SF9">
    <property type="entry name" value="L-THREONINE ALDOLASE"/>
    <property type="match status" value="1"/>
</dbReference>
<evidence type="ECO:0000256" key="4">
    <source>
        <dbReference type="ARBA" id="ARBA00023239"/>
    </source>
</evidence>
<dbReference type="InterPro" id="IPR001597">
    <property type="entry name" value="ArAA_b-elim_lyase/Thr_aldolase"/>
</dbReference>
<dbReference type="GO" id="GO:0005829">
    <property type="term" value="C:cytosol"/>
    <property type="evidence" value="ECO:0007669"/>
    <property type="project" value="TreeGrafter"/>
</dbReference>
<dbReference type="PANTHER" id="PTHR48097">
    <property type="entry name" value="L-THREONINE ALDOLASE-RELATED"/>
    <property type="match status" value="1"/>
</dbReference>
<feature type="domain" description="Aromatic amino acid beta-eliminating lyase/threonine aldolase" evidence="6">
    <location>
        <begin position="33"/>
        <end position="316"/>
    </location>
</feature>
<evidence type="ECO:0000256" key="3">
    <source>
        <dbReference type="ARBA" id="ARBA00022898"/>
    </source>
</evidence>
<comment type="similarity">
    <text evidence="2">Belongs to the threonine aldolase family.</text>
</comment>
<dbReference type="InterPro" id="IPR015421">
    <property type="entry name" value="PyrdxlP-dep_Trfase_major"/>
</dbReference>
<keyword evidence="3" id="KW-0663">Pyridoxal phosphate</keyword>
<evidence type="ECO:0000256" key="2">
    <source>
        <dbReference type="ARBA" id="ARBA00006966"/>
    </source>
</evidence>
<dbReference type="GO" id="GO:0006567">
    <property type="term" value="P:L-threonine catabolic process"/>
    <property type="evidence" value="ECO:0007669"/>
    <property type="project" value="TreeGrafter"/>
</dbReference>
<dbReference type="AlphaFoldDB" id="A0A7S1BWD0"/>
<sequence length="420" mass="45276">MAIPLSSRLRTILRPIQGRTFPTLSRRSSTIVDCRSDTVTLPTPAMLQSISISRLGDDVMGEDATVTLLERTVAEIFGKAAGLFVPTGTMANLCSLISHGASHDAPECIIGSRSHMNIYEGGHAAMHASMHLRQLEEISSPSSPPDTLATLDFDDIADAIRVDDPHYPTTAMVSIENTHNVLGGVPVPPAYFSNLRTALDTMCAASGVLHKVPVHIDGARIFHACEALESCPSVLTEHADSVSVCLSKGLGAPAGTVLVGSEDFISRARRARKRLGGGMRQSGVLAAMGIFALEHHVERLSEDRERAQRFSDVLVREGGFILPYGPVRTNLAFFCLPKEVFPMEIADDWTGDEASRNVIEDVLDDLKERHGVLVGGGYGRGGRVIRAAFHKDVDDEGLEKAMKGLLDVANCWKGGEKKSM</sequence>
<dbReference type="PIRSF" id="PIRSF017617">
    <property type="entry name" value="Thr_aldolase"/>
    <property type="match status" value="1"/>
</dbReference>
<feature type="modified residue" description="N6-(pyridoxal phosphate)lysine" evidence="5">
    <location>
        <position position="248"/>
    </location>
</feature>
<proteinExistence type="inferred from homology"/>
<gene>
    <name evidence="7" type="ORF">CHYS00102_LOCUS27187</name>
</gene>
<evidence type="ECO:0000259" key="6">
    <source>
        <dbReference type="Pfam" id="PF01212"/>
    </source>
</evidence>
<dbReference type="GO" id="GO:0008732">
    <property type="term" value="F:L-allo-threonine aldolase activity"/>
    <property type="evidence" value="ECO:0007669"/>
    <property type="project" value="TreeGrafter"/>
</dbReference>
<dbReference type="InterPro" id="IPR023603">
    <property type="entry name" value="Low_specificity_L-TA-like"/>
</dbReference>
<dbReference type="Gene3D" id="3.90.1150.10">
    <property type="entry name" value="Aspartate Aminotransferase, domain 1"/>
    <property type="match status" value="1"/>
</dbReference>
<dbReference type="EMBL" id="HBFR01037320">
    <property type="protein sequence ID" value="CAD8899970.1"/>
    <property type="molecule type" value="Transcribed_RNA"/>
</dbReference>
<dbReference type="NCBIfam" id="NF041359">
    <property type="entry name" value="GntG_guanitoxin"/>
    <property type="match status" value="1"/>
</dbReference>
<protein>
    <recommendedName>
        <fullName evidence="6">Aromatic amino acid beta-eliminating lyase/threonine aldolase domain-containing protein</fullName>
    </recommendedName>
</protein>
<evidence type="ECO:0000256" key="1">
    <source>
        <dbReference type="ARBA" id="ARBA00001933"/>
    </source>
</evidence>
<dbReference type="GO" id="GO:0006545">
    <property type="term" value="P:glycine biosynthetic process"/>
    <property type="evidence" value="ECO:0007669"/>
    <property type="project" value="TreeGrafter"/>
</dbReference>
<dbReference type="FunFam" id="3.40.640.10:FF:000030">
    <property type="entry name" value="Low-specificity L-threonine aldolase"/>
    <property type="match status" value="1"/>
</dbReference>
<comment type="cofactor">
    <cofactor evidence="1">
        <name>pyridoxal 5'-phosphate</name>
        <dbReference type="ChEBI" id="CHEBI:597326"/>
    </cofactor>
</comment>
<organism evidence="7">
    <name type="scientific">Corethron hystrix</name>
    <dbReference type="NCBI Taxonomy" id="216773"/>
    <lineage>
        <taxon>Eukaryota</taxon>
        <taxon>Sar</taxon>
        <taxon>Stramenopiles</taxon>
        <taxon>Ochrophyta</taxon>
        <taxon>Bacillariophyta</taxon>
        <taxon>Coscinodiscophyceae</taxon>
        <taxon>Corethrophycidae</taxon>
        <taxon>Corethrales</taxon>
        <taxon>Corethraceae</taxon>
        <taxon>Corethron</taxon>
    </lineage>
</organism>
<dbReference type="SUPFAM" id="SSF53383">
    <property type="entry name" value="PLP-dependent transferases"/>
    <property type="match status" value="1"/>
</dbReference>
<accession>A0A7S1BWD0</accession>